<gene>
    <name evidence="1" type="ORF">EDC34_1062</name>
</gene>
<dbReference type="Proteomes" id="UP000295414">
    <property type="component" value="Unassembled WGS sequence"/>
</dbReference>
<name>A0A4V6P004_9GAMM</name>
<sequence>MPASRKPAPRRLPPLRFVPTARHWWLAALGLLARVRRPPRDQSR</sequence>
<dbReference type="AlphaFoldDB" id="A0A4V6P004"/>
<comment type="caution">
    <text evidence="1">The sequence shown here is derived from an EMBL/GenBank/DDBJ whole genome shotgun (WGS) entry which is preliminary data.</text>
</comment>
<organism evidence="1 2">
    <name type="scientific">Thermomonas haemolytica</name>
    <dbReference type="NCBI Taxonomy" id="141949"/>
    <lineage>
        <taxon>Bacteria</taxon>
        <taxon>Pseudomonadati</taxon>
        <taxon>Pseudomonadota</taxon>
        <taxon>Gammaproteobacteria</taxon>
        <taxon>Lysobacterales</taxon>
        <taxon>Lysobacteraceae</taxon>
        <taxon>Thermomonas</taxon>
    </lineage>
</organism>
<dbReference type="RefSeq" id="WP_275895187.1">
    <property type="nucleotide sequence ID" value="NZ_MSZW01000016.1"/>
</dbReference>
<keyword evidence="2" id="KW-1185">Reference proteome</keyword>
<reference evidence="1 2" key="1">
    <citation type="submission" date="2019-03" db="EMBL/GenBank/DDBJ databases">
        <title>Genomic Encyclopedia of Type Strains, Phase IV (KMG-IV): sequencing the most valuable type-strain genomes for metagenomic binning, comparative biology and taxonomic classification.</title>
        <authorList>
            <person name="Goeker M."/>
        </authorList>
    </citation>
    <scope>NUCLEOTIDE SEQUENCE [LARGE SCALE GENOMIC DNA]</scope>
    <source>
        <strain evidence="1 2">DSM 13605</strain>
    </source>
</reference>
<proteinExistence type="predicted"/>
<accession>A0A4V6P004</accession>
<evidence type="ECO:0000313" key="1">
    <source>
        <dbReference type="EMBL" id="TCT23182.1"/>
    </source>
</evidence>
<protein>
    <submittedName>
        <fullName evidence="1">Uncharacterized protein</fullName>
    </submittedName>
</protein>
<dbReference type="EMBL" id="SMAP01000006">
    <property type="protein sequence ID" value="TCT23182.1"/>
    <property type="molecule type" value="Genomic_DNA"/>
</dbReference>
<evidence type="ECO:0000313" key="2">
    <source>
        <dbReference type="Proteomes" id="UP000295414"/>
    </source>
</evidence>